<evidence type="ECO:0000313" key="2">
    <source>
        <dbReference type="EMBL" id="ATW25733.1"/>
    </source>
</evidence>
<dbReference type="GO" id="GO:0042601">
    <property type="term" value="C:endospore-forming forespore"/>
    <property type="evidence" value="ECO:0007669"/>
    <property type="project" value="TreeGrafter"/>
</dbReference>
<gene>
    <name evidence="2" type="ORF">DCMF_14040</name>
</gene>
<dbReference type="Gene3D" id="3.90.1200.10">
    <property type="match status" value="1"/>
</dbReference>
<dbReference type="PANTHER" id="PTHR39179:SF3">
    <property type="entry name" value="COTS-RELATED PROTEIN"/>
    <property type="match status" value="1"/>
</dbReference>
<dbReference type="Gene3D" id="3.30.200.20">
    <property type="entry name" value="Phosphorylase Kinase, domain 1"/>
    <property type="match status" value="1"/>
</dbReference>
<name>A0A3G1KT98_FORW1</name>
<evidence type="ECO:0000259" key="1">
    <source>
        <dbReference type="Pfam" id="PF01636"/>
    </source>
</evidence>
<reference evidence="2 3" key="1">
    <citation type="submission" date="2016-10" db="EMBL/GenBank/DDBJ databases">
        <title>Complete Genome Sequence of Peptococcaceae strain DCMF.</title>
        <authorList>
            <person name="Edwards R.J."/>
            <person name="Holland S.I."/>
            <person name="Deshpande N.P."/>
            <person name="Wong Y.K."/>
            <person name="Ertan H."/>
            <person name="Manefield M."/>
            <person name="Russell T.L."/>
            <person name="Lee M.J."/>
        </authorList>
    </citation>
    <scope>NUCLEOTIDE SEQUENCE [LARGE SCALE GENOMIC DNA]</scope>
    <source>
        <strain evidence="2 3">DCMF</strain>
    </source>
</reference>
<dbReference type="InterPro" id="IPR014255">
    <property type="entry name" value="Spore_coat_CotS"/>
</dbReference>
<dbReference type="InterPro" id="IPR047175">
    <property type="entry name" value="CotS-like"/>
</dbReference>
<dbReference type="InterPro" id="IPR011009">
    <property type="entry name" value="Kinase-like_dom_sf"/>
</dbReference>
<keyword evidence="3" id="KW-1185">Reference proteome</keyword>
<dbReference type="InterPro" id="IPR002575">
    <property type="entry name" value="Aminoglycoside_PTrfase"/>
</dbReference>
<accession>A0A3G1KT98</accession>
<evidence type="ECO:0000313" key="3">
    <source>
        <dbReference type="Proteomes" id="UP000323521"/>
    </source>
</evidence>
<dbReference type="PANTHER" id="PTHR39179">
    <property type="entry name" value="SPORE COAT PROTEIN I"/>
    <property type="match status" value="1"/>
</dbReference>
<organism evidence="2 3">
    <name type="scientific">Formimonas warabiya</name>
    <dbReference type="NCBI Taxonomy" id="1761012"/>
    <lineage>
        <taxon>Bacteria</taxon>
        <taxon>Bacillati</taxon>
        <taxon>Bacillota</taxon>
        <taxon>Clostridia</taxon>
        <taxon>Eubacteriales</taxon>
        <taxon>Peptococcaceae</taxon>
        <taxon>Candidatus Formimonas</taxon>
    </lineage>
</organism>
<dbReference type="SUPFAM" id="SSF56112">
    <property type="entry name" value="Protein kinase-like (PK-like)"/>
    <property type="match status" value="1"/>
</dbReference>
<dbReference type="EMBL" id="CP017634">
    <property type="protein sequence ID" value="ATW25733.1"/>
    <property type="molecule type" value="Genomic_DNA"/>
</dbReference>
<dbReference type="Pfam" id="PF01636">
    <property type="entry name" value="APH"/>
    <property type="match status" value="1"/>
</dbReference>
<protein>
    <recommendedName>
        <fullName evidence="1">Aminoglycoside phosphotransferase domain-containing protein</fullName>
    </recommendedName>
</protein>
<dbReference type="NCBIfam" id="TIGR02906">
    <property type="entry name" value="spore_CotS"/>
    <property type="match status" value="1"/>
</dbReference>
<feature type="domain" description="Aminoglycoside phosphotransferase" evidence="1">
    <location>
        <begin position="26"/>
        <end position="262"/>
    </location>
</feature>
<dbReference type="AlphaFoldDB" id="A0A3G1KT98"/>
<dbReference type="KEGG" id="fwa:DCMF_14040"/>
<proteinExistence type="predicted"/>
<sequence length="332" mass="39353">MKEKAKKMIYHHWRKKVKKVSKFGPVWKVKTKHGQYCLKRWKHGKARLLFAYQVIEQLWERGYSRTPRLLPAVNGLPYAKNDEDIFVLTKWVGRPLRGESKTEWTLAAKELAAFHLMSQNIYLPPQVERYYFSGKWLFRFPKRIKEMKEAFDRFKNPQNIFEEEVSKDAPLVLETAEAALELLRKSAYQSMVEEIYTRPMLCHGNIKAKNFTIDDDGAVFVIDFDSFRLDLPVQDLSALFFAALSCTGWSLPFARTLFESYHVVRPVKQEEIPILKAILLFPDDVYKTIHKYCQGEKSPESSLKKWQKEFSRFIQQRLFYKKWFSWLGQDDI</sequence>
<dbReference type="RefSeq" id="WP_214659344.1">
    <property type="nucleotide sequence ID" value="NZ_CP017634.1"/>
</dbReference>
<dbReference type="Proteomes" id="UP000323521">
    <property type="component" value="Chromosome"/>
</dbReference>